<evidence type="ECO:0000313" key="10">
    <source>
        <dbReference type="EMBL" id="OGI65373.1"/>
    </source>
</evidence>
<comment type="caution">
    <text evidence="10">The sequence shown here is derived from an EMBL/GenBank/DDBJ whole genome shotgun (WGS) entry which is preliminary data.</text>
</comment>
<evidence type="ECO:0000256" key="3">
    <source>
        <dbReference type="ARBA" id="ARBA00012895"/>
    </source>
</evidence>
<dbReference type="InterPro" id="IPR006691">
    <property type="entry name" value="GyrA/parC_rep"/>
</dbReference>
<dbReference type="Proteomes" id="UP000177370">
    <property type="component" value="Unassembled WGS sequence"/>
</dbReference>
<dbReference type="SUPFAM" id="SSF56719">
    <property type="entry name" value="Type II DNA topoisomerase"/>
    <property type="match status" value="1"/>
</dbReference>
<dbReference type="FunFam" id="3.30.1360.40:FF:000002">
    <property type="entry name" value="DNA gyrase subunit A"/>
    <property type="match status" value="1"/>
</dbReference>
<gene>
    <name evidence="10" type="ORF">A2647_02575</name>
</gene>
<protein>
    <recommendedName>
        <fullName evidence="3">DNA topoisomerase (ATP-hydrolyzing)</fullName>
        <ecNumber evidence="3">5.6.2.2</ecNumber>
    </recommendedName>
</protein>
<dbReference type="InterPro" id="IPR050220">
    <property type="entry name" value="Type_II_DNA_Topoisomerases"/>
</dbReference>
<dbReference type="PANTHER" id="PTHR43493:SF5">
    <property type="entry name" value="DNA GYRASE SUBUNIT A, CHLOROPLASTIC_MITOCHONDRIAL"/>
    <property type="match status" value="1"/>
</dbReference>
<name>A0A1F6V6T4_9BACT</name>
<dbReference type="SMART" id="SM00434">
    <property type="entry name" value="TOP4c"/>
    <property type="match status" value="1"/>
</dbReference>
<dbReference type="EC" id="5.6.2.2" evidence="3"/>
<dbReference type="Gene3D" id="2.120.10.90">
    <property type="entry name" value="DNA gyrase/topoisomerase IV, subunit A, C-terminal"/>
    <property type="match status" value="1"/>
</dbReference>
<dbReference type="InterPro" id="IPR013757">
    <property type="entry name" value="Topo_IIA_A_a_sf"/>
</dbReference>
<evidence type="ECO:0000256" key="4">
    <source>
        <dbReference type="ARBA" id="ARBA00023029"/>
    </source>
</evidence>
<dbReference type="FunFam" id="1.10.268.10:FF:000001">
    <property type="entry name" value="DNA gyrase subunit A"/>
    <property type="match status" value="1"/>
</dbReference>
<keyword evidence="4 7" id="KW-0799">Topoisomerase</keyword>
<dbReference type="NCBIfam" id="NF004043">
    <property type="entry name" value="PRK05560.1"/>
    <property type="match status" value="1"/>
</dbReference>
<evidence type="ECO:0000256" key="5">
    <source>
        <dbReference type="ARBA" id="ARBA00023125"/>
    </source>
</evidence>
<dbReference type="EMBL" id="MFTP01000019">
    <property type="protein sequence ID" value="OGI65373.1"/>
    <property type="molecule type" value="Genomic_DNA"/>
</dbReference>
<keyword evidence="6 7" id="KW-0413">Isomerase</keyword>
<dbReference type="InterPro" id="IPR013758">
    <property type="entry name" value="Topo_IIA_A/C_ab"/>
</dbReference>
<evidence type="ECO:0000256" key="6">
    <source>
        <dbReference type="ARBA" id="ARBA00023235"/>
    </source>
</evidence>
<dbReference type="GO" id="GO:0005524">
    <property type="term" value="F:ATP binding"/>
    <property type="evidence" value="ECO:0007669"/>
    <property type="project" value="InterPro"/>
</dbReference>
<dbReference type="Gene3D" id="3.30.1360.40">
    <property type="match status" value="1"/>
</dbReference>
<dbReference type="SUPFAM" id="SSF101904">
    <property type="entry name" value="GyrA/ParC C-terminal domain-like"/>
    <property type="match status" value="1"/>
</dbReference>
<organism evidence="10 11">
    <name type="scientific">Candidatus Nomurabacteria bacterium RIFCSPHIGHO2_01_FULL_40_24b</name>
    <dbReference type="NCBI Taxonomy" id="1801739"/>
    <lineage>
        <taxon>Bacteria</taxon>
        <taxon>Candidatus Nomuraibacteriota</taxon>
    </lineage>
</organism>
<dbReference type="GO" id="GO:0009330">
    <property type="term" value="C:DNA topoisomerase type II (double strand cut, ATP-hydrolyzing) complex"/>
    <property type="evidence" value="ECO:0007669"/>
    <property type="project" value="TreeGrafter"/>
</dbReference>
<dbReference type="GO" id="GO:0006265">
    <property type="term" value="P:DNA topological change"/>
    <property type="evidence" value="ECO:0007669"/>
    <property type="project" value="UniProtKB-UniRule"/>
</dbReference>
<feature type="active site" description="O-(5'-phospho-DNA)-tyrosine intermediate" evidence="7">
    <location>
        <position position="131"/>
    </location>
</feature>
<comment type="similarity">
    <text evidence="2">Belongs to the type II topoisomerase GyrA/ParC subunit family.</text>
</comment>
<dbReference type="InterPro" id="IPR035516">
    <property type="entry name" value="Gyrase/topoIV_suA_C"/>
</dbReference>
<dbReference type="PROSITE" id="PS52040">
    <property type="entry name" value="TOPO_IIA"/>
    <property type="match status" value="1"/>
</dbReference>
<feature type="domain" description="Topo IIA-type catalytic" evidence="9">
    <location>
        <begin position="43"/>
        <end position="507"/>
    </location>
</feature>
<dbReference type="Gene3D" id="1.10.268.10">
    <property type="entry name" value="Topoisomerase, domain 3"/>
    <property type="match status" value="1"/>
</dbReference>
<keyword evidence="8" id="KW-0175">Coiled coil</keyword>
<evidence type="ECO:0000259" key="9">
    <source>
        <dbReference type="PROSITE" id="PS52040"/>
    </source>
</evidence>
<evidence type="ECO:0000313" key="11">
    <source>
        <dbReference type="Proteomes" id="UP000177370"/>
    </source>
</evidence>
<dbReference type="Gene3D" id="3.90.199.10">
    <property type="entry name" value="Topoisomerase II, domain 5"/>
    <property type="match status" value="1"/>
</dbReference>
<dbReference type="GO" id="GO:0005737">
    <property type="term" value="C:cytoplasm"/>
    <property type="evidence" value="ECO:0007669"/>
    <property type="project" value="TreeGrafter"/>
</dbReference>
<dbReference type="CDD" id="cd00187">
    <property type="entry name" value="TOP4c"/>
    <property type="match status" value="1"/>
</dbReference>
<dbReference type="InterPro" id="IPR002205">
    <property type="entry name" value="Topo_IIA_dom_A"/>
</dbReference>
<evidence type="ECO:0000256" key="7">
    <source>
        <dbReference type="PROSITE-ProRule" id="PRU01384"/>
    </source>
</evidence>
<dbReference type="PANTHER" id="PTHR43493">
    <property type="entry name" value="DNA GYRASE/TOPOISOMERASE SUBUNIT A"/>
    <property type="match status" value="1"/>
</dbReference>
<proteinExistence type="inferred from homology"/>
<accession>A0A1F6V6T4</accession>
<dbReference type="Pfam" id="PF03989">
    <property type="entry name" value="DNA_gyraseA_C"/>
    <property type="match status" value="6"/>
</dbReference>
<dbReference type="NCBIfam" id="NF004044">
    <property type="entry name" value="PRK05561.1"/>
    <property type="match status" value="1"/>
</dbReference>
<evidence type="ECO:0000256" key="1">
    <source>
        <dbReference type="ARBA" id="ARBA00000185"/>
    </source>
</evidence>
<dbReference type="GO" id="GO:0003677">
    <property type="term" value="F:DNA binding"/>
    <property type="evidence" value="ECO:0007669"/>
    <property type="project" value="UniProtKB-UniRule"/>
</dbReference>
<evidence type="ECO:0000256" key="8">
    <source>
        <dbReference type="SAM" id="Coils"/>
    </source>
</evidence>
<dbReference type="AlphaFoldDB" id="A0A1F6V6T4"/>
<comment type="catalytic activity">
    <reaction evidence="1 7">
        <text>ATP-dependent breakage, passage and rejoining of double-stranded DNA.</text>
        <dbReference type="EC" id="5.6.2.2"/>
    </reaction>
</comment>
<keyword evidence="5 7" id="KW-0238">DNA-binding</keyword>
<dbReference type="GO" id="GO:0003918">
    <property type="term" value="F:DNA topoisomerase type II (double strand cut, ATP-hydrolyzing) activity"/>
    <property type="evidence" value="ECO:0007669"/>
    <property type="project" value="UniProtKB-EC"/>
</dbReference>
<dbReference type="Pfam" id="PF00521">
    <property type="entry name" value="DNA_topoisoIV"/>
    <property type="match status" value="1"/>
</dbReference>
<dbReference type="InterPro" id="IPR013760">
    <property type="entry name" value="Topo_IIA-like_dom_sf"/>
</dbReference>
<evidence type="ECO:0000256" key="2">
    <source>
        <dbReference type="ARBA" id="ARBA00008263"/>
    </source>
</evidence>
<reference evidence="10 11" key="1">
    <citation type="journal article" date="2016" name="Nat. Commun.">
        <title>Thousands of microbial genomes shed light on interconnected biogeochemical processes in an aquifer system.</title>
        <authorList>
            <person name="Anantharaman K."/>
            <person name="Brown C.T."/>
            <person name="Hug L.A."/>
            <person name="Sharon I."/>
            <person name="Castelle C.J."/>
            <person name="Probst A.J."/>
            <person name="Thomas B.C."/>
            <person name="Singh A."/>
            <person name="Wilkins M.J."/>
            <person name="Karaoz U."/>
            <person name="Brodie E.L."/>
            <person name="Williams K.H."/>
            <person name="Hubbard S.S."/>
            <person name="Banfield J.F."/>
        </authorList>
    </citation>
    <scope>NUCLEOTIDE SEQUENCE [LARGE SCALE GENOMIC DNA]</scope>
</reference>
<sequence length="832" mass="91733">MVKKSAEPNKEERRDTILPVDVVTEMKDSYLAYAMSVITSRALPDVRDGLKPVHRRILFAMHEMGLTASARFRKSAAVVGDVLGKYHPHGDVAVYDSMVGMAQEFSYRYPFILGQGNFGSIDGDNAAAMRYTEAKMSKISSELLRDLEKETVDFRPNYDQTRKEPIVFPSSVPALLLNGTLGIAVGMATNIPSHNLAEVLDATNYLIENEDATTEDLMQFIKGPDFPTGGIAYGYKDMLHAYSGGRGGVVCRGEAEIVEQKDGNFSIVITSIPFRVNKANLIMAIAELVQEKKLEGIKGLRDESTKDIRIVIDLKGSAHPEKVLNYIYKNTQLESNFNFNIVALVDGVPQTLSLKSILLEFISHRKEVVKRRSIYDLKRAEEREHILLGLKKALDKIDRVISVIRASKNSQIAKVNLMKEFKFSDLQAIAILEMKLSKLAGLERQAVEDELKEKQKFIAEMKDLLTSPKKILKTIAGELKEIREKYADERRTKIVKSGVKEISDEDLVPEKETMLVLTAGGYVKCTDPSEYRTQKRGGVGVIDLETKEEDFVTMLVFGSTHSNLLFFTNLGKVYQMKMYDIPEARRATRGKSIMNFLALSSEEKVTSILAMPARNAGSIALAGGPKEKDQSATSLMLVTKNGTAKKMGSASFKDVRRSGIIAIRLEKDDQLISALTIDKGDQVMIATSNGQSIRFKESDVREMGRTAGGVSGIRLGKGDEVIGVDIVRKTEEKGAFLTMSANGFGKKTSLKEYKVQKRGGSGVKTAKVTGKTGKLIVAKVLTGEEQELIAMSKKGQVIRTALKDIPSLGRQTQGVTIMRLRAGDGIASLACI</sequence>
<dbReference type="NCBIfam" id="TIGR01063">
    <property type="entry name" value="gyrA"/>
    <property type="match status" value="1"/>
</dbReference>
<feature type="coiled-coil region" evidence="8">
    <location>
        <begin position="444"/>
        <end position="492"/>
    </location>
</feature>